<dbReference type="Proteomes" id="UP000887568">
    <property type="component" value="Unplaced"/>
</dbReference>
<dbReference type="Pfam" id="PF00394">
    <property type="entry name" value="Cu-oxidase"/>
    <property type="match status" value="1"/>
</dbReference>
<organism evidence="9 10">
    <name type="scientific">Patiria miniata</name>
    <name type="common">Bat star</name>
    <name type="synonym">Asterina miniata</name>
    <dbReference type="NCBI Taxonomy" id="46514"/>
    <lineage>
        <taxon>Eukaryota</taxon>
        <taxon>Metazoa</taxon>
        <taxon>Echinodermata</taxon>
        <taxon>Eleutherozoa</taxon>
        <taxon>Asterozoa</taxon>
        <taxon>Asteroidea</taxon>
        <taxon>Valvatacea</taxon>
        <taxon>Valvatida</taxon>
        <taxon>Asterinidae</taxon>
        <taxon>Patiria</taxon>
    </lineage>
</organism>
<dbReference type="InterPro" id="IPR011706">
    <property type="entry name" value="Cu-oxidase_C"/>
</dbReference>
<dbReference type="GO" id="GO:0016491">
    <property type="term" value="F:oxidoreductase activity"/>
    <property type="evidence" value="ECO:0007669"/>
    <property type="project" value="UniProtKB-KW"/>
</dbReference>
<dbReference type="AlphaFoldDB" id="A0A913ZI40"/>
<evidence type="ECO:0000259" key="8">
    <source>
        <dbReference type="Pfam" id="PF07732"/>
    </source>
</evidence>
<evidence type="ECO:0000256" key="2">
    <source>
        <dbReference type="ARBA" id="ARBA00022723"/>
    </source>
</evidence>
<keyword evidence="2" id="KW-0479">Metal-binding</keyword>
<dbReference type="CDD" id="cd13905">
    <property type="entry name" value="CuRO_3_tcLLC2_insect_like"/>
    <property type="match status" value="1"/>
</dbReference>
<dbReference type="CDD" id="cd13858">
    <property type="entry name" value="CuRO_1_tcLCC2_insect_like"/>
    <property type="match status" value="1"/>
</dbReference>
<name>A0A913ZI40_PATMI</name>
<dbReference type="Gene3D" id="2.60.40.420">
    <property type="entry name" value="Cupredoxins - blue copper proteins"/>
    <property type="match status" value="3"/>
</dbReference>
<dbReference type="GO" id="GO:0005507">
    <property type="term" value="F:copper ion binding"/>
    <property type="evidence" value="ECO:0007669"/>
    <property type="project" value="InterPro"/>
</dbReference>
<dbReference type="Pfam" id="PF07732">
    <property type="entry name" value="Cu-oxidase_3"/>
    <property type="match status" value="1"/>
</dbReference>
<dbReference type="Pfam" id="PF07731">
    <property type="entry name" value="Cu-oxidase_2"/>
    <property type="match status" value="1"/>
</dbReference>
<keyword evidence="5" id="KW-0732">Signal</keyword>
<dbReference type="PROSITE" id="PS00079">
    <property type="entry name" value="MULTICOPPER_OXIDASE1"/>
    <property type="match status" value="1"/>
</dbReference>
<dbReference type="InterPro" id="IPR011707">
    <property type="entry name" value="Cu-oxidase-like_N"/>
</dbReference>
<sequence length="682" mass="76542">MMLQSWIRWFTALVCISSFFMAQQGHFVKAEYQQQAPHECLRTCEWPPKPKICRYDFTIEWFHTMSTDCMDCPYNQTHCYRPQCIPADGVPRAIIVINKLLPGPSIQVCEHDIIEVKVQNNLINGESVAIHWHGIHQRGTPHMDGVPLITQCPIPYRSSFTYKFKAETVGTHFWHVHGAQLSDGAFGSLVVRQAAPDDVHSSLYDHDLGEHVIFVHDWIHQVFIERYSSVVFYDINVTPDTLMINGEGRHAKFAHEASNDTIYTPRHNVKVERNQRYRIRVIANAGMDCMFEVSVDEHNLTVIASDGAPFQPIEVGTLGLSSGERFDFVLDARADVGKYWMRIKGQDSCEDMQGLALLIYEGAEDLPEPSEESPSQMGVLLNPFNMKSSPGVVNTNELIAIGDDTWTGDETTDEVYYIGSQFEFINNPTYNHPVYNPAFGVPGDLSTYHGIPTPQVNHVTYRHSTKPLLTQSREISEFEICSYESTQAVQEHCEVEYCECTHVLEIKLGKVVELVLIDKGLVFDGAHPMHLHGYRFQVLAMDNLGDATSVEEVKRLDEAGNITRRYLNAPLKDTIPVPDGGYVVVRFKADNPGWWFFHCHLGFHFLAGMSLVIHVGSDDDLPPIPQDLPRCGGDWYPKEDPMTGGPTPTETPNSAAIAQGGTGTLALVCVLGVMLPLFSKSC</sequence>
<dbReference type="RefSeq" id="XP_038051054.1">
    <property type="nucleotide sequence ID" value="XM_038195126.1"/>
</dbReference>
<reference evidence="9" key="1">
    <citation type="submission" date="2022-11" db="UniProtKB">
        <authorList>
            <consortium name="EnsemblMetazoa"/>
        </authorList>
    </citation>
    <scope>IDENTIFICATION</scope>
</reference>
<evidence type="ECO:0000313" key="10">
    <source>
        <dbReference type="Proteomes" id="UP000887568"/>
    </source>
</evidence>
<comment type="similarity">
    <text evidence="1">Belongs to the multicopper oxidase family.</text>
</comment>
<keyword evidence="4" id="KW-0186">Copper</keyword>
<dbReference type="SUPFAM" id="SSF49503">
    <property type="entry name" value="Cupredoxins"/>
    <property type="match status" value="3"/>
</dbReference>
<dbReference type="CDD" id="cd13884">
    <property type="entry name" value="CuRO_2_tcLCC_insect_like"/>
    <property type="match status" value="1"/>
</dbReference>
<dbReference type="EnsemblMetazoa" id="XM_038195126.1">
    <property type="protein sequence ID" value="XP_038051054.1"/>
    <property type="gene ID" value="LOC119724190"/>
</dbReference>
<evidence type="ECO:0000313" key="9">
    <source>
        <dbReference type="EnsemblMetazoa" id="XP_038051054.1"/>
    </source>
</evidence>
<proteinExistence type="inferred from homology"/>
<feature type="domain" description="Plastocyanin-like" evidence="8">
    <location>
        <begin position="83"/>
        <end position="194"/>
    </location>
</feature>
<accession>A0A913ZI40</accession>
<evidence type="ECO:0000256" key="4">
    <source>
        <dbReference type="ARBA" id="ARBA00023008"/>
    </source>
</evidence>
<keyword evidence="3" id="KW-0560">Oxidoreductase</keyword>
<dbReference type="OMA" id="CDIAPGS"/>
<protein>
    <recommendedName>
        <fullName evidence="11">Laccase</fullName>
    </recommendedName>
</protein>
<evidence type="ECO:0000256" key="5">
    <source>
        <dbReference type="SAM" id="SignalP"/>
    </source>
</evidence>
<dbReference type="PANTHER" id="PTHR11709:SF394">
    <property type="entry name" value="FI03373P-RELATED"/>
    <property type="match status" value="1"/>
</dbReference>
<evidence type="ECO:0000256" key="1">
    <source>
        <dbReference type="ARBA" id="ARBA00010609"/>
    </source>
</evidence>
<dbReference type="InterPro" id="IPR002355">
    <property type="entry name" value="Cu_oxidase_Cu_BS"/>
</dbReference>
<dbReference type="FunFam" id="2.60.40.420:FF:000031">
    <property type="entry name" value="Laccase-2 isoform A"/>
    <property type="match status" value="1"/>
</dbReference>
<keyword evidence="10" id="KW-1185">Reference proteome</keyword>
<dbReference type="GO" id="GO:0006826">
    <property type="term" value="P:iron ion transport"/>
    <property type="evidence" value="ECO:0007669"/>
    <property type="project" value="TreeGrafter"/>
</dbReference>
<dbReference type="GO" id="GO:0005886">
    <property type="term" value="C:plasma membrane"/>
    <property type="evidence" value="ECO:0007669"/>
    <property type="project" value="TreeGrafter"/>
</dbReference>
<dbReference type="InterPro" id="IPR033138">
    <property type="entry name" value="Cu_oxidase_CS"/>
</dbReference>
<dbReference type="InterPro" id="IPR001117">
    <property type="entry name" value="Cu-oxidase_2nd"/>
</dbReference>
<dbReference type="InterPro" id="IPR045087">
    <property type="entry name" value="Cu-oxidase_fam"/>
</dbReference>
<evidence type="ECO:0000259" key="7">
    <source>
        <dbReference type="Pfam" id="PF07731"/>
    </source>
</evidence>
<evidence type="ECO:0000256" key="3">
    <source>
        <dbReference type="ARBA" id="ARBA00023002"/>
    </source>
</evidence>
<dbReference type="PROSITE" id="PS00080">
    <property type="entry name" value="MULTICOPPER_OXIDASE2"/>
    <property type="match status" value="1"/>
</dbReference>
<dbReference type="InterPro" id="IPR008972">
    <property type="entry name" value="Cupredoxin"/>
</dbReference>
<feature type="domain" description="Plastocyanin-like" evidence="7">
    <location>
        <begin position="490"/>
        <end position="617"/>
    </location>
</feature>
<feature type="domain" description="Plastocyanin-like" evidence="6">
    <location>
        <begin position="210"/>
        <end position="362"/>
    </location>
</feature>
<dbReference type="GeneID" id="119724190"/>
<feature type="signal peptide" evidence="5">
    <location>
        <begin position="1"/>
        <end position="22"/>
    </location>
</feature>
<dbReference type="FunFam" id="2.60.40.420:FF:000045">
    <property type="entry name" value="Laccase 2"/>
    <property type="match status" value="1"/>
</dbReference>
<evidence type="ECO:0008006" key="11">
    <source>
        <dbReference type="Google" id="ProtNLM"/>
    </source>
</evidence>
<feature type="chain" id="PRO_5037273008" description="Laccase" evidence="5">
    <location>
        <begin position="23"/>
        <end position="682"/>
    </location>
</feature>
<dbReference type="OrthoDB" id="2121828at2759"/>
<evidence type="ECO:0000259" key="6">
    <source>
        <dbReference type="Pfam" id="PF00394"/>
    </source>
</evidence>
<dbReference type="PANTHER" id="PTHR11709">
    <property type="entry name" value="MULTI-COPPER OXIDASE"/>
    <property type="match status" value="1"/>
</dbReference>